<evidence type="ECO:0000259" key="2">
    <source>
        <dbReference type="PROSITE" id="PS50883"/>
    </source>
</evidence>
<dbReference type="Pfam" id="PF00563">
    <property type="entry name" value="EAL"/>
    <property type="match status" value="1"/>
</dbReference>
<dbReference type="SMART" id="SM00267">
    <property type="entry name" value="GGDEF"/>
    <property type="match status" value="1"/>
</dbReference>
<dbReference type="InterPro" id="IPR000160">
    <property type="entry name" value="GGDEF_dom"/>
</dbReference>
<dbReference type="InterPro" id="IPR035919">
    <property type="entry name" value="EAL_sf"/>
</dbReference>
<dbReference type="CDD" id="cd01949">
    <property type="entry name" value="GGDEF"/>
    <property type="match status" value="1"/>
</dbReference>
<dbReference type="InterPro" id="IPR001633">
    <property type="entry name" value="EAL_dom"/>
</dbReference>
<dbReference type="Pfam" id="PF00990">
    <property type="entry name" value="GGDEF"/>
    <property type="match status" value="1"/>
</dbReference>
<dbReference type="PROSITE" id="PS50887">
    <property type="entry name" value="GGDEF"/>
    <property type="match status" value="1"/>
</dbReference>
<evidence type="ECO:0000313" key="4">
    <source>
        <dbReference type="EMBL" id="CAA9526676.1"/>
    </source>
</evidence>
<dbReference type="CDD" id="cd01948">
    <property type="entry name" value="EAL"/>
    <property type="match status" value="1"/>
</dbReference>
<feature type="domain" description="EAL" evidence="2">
    <location>
        <begin position="229"/>
        <end position="478"/>
    </location>
</feature>
<evidence type="ECO:0000259" key="3">
    <source>
        <dbReference type="PROSITE" id="PS50887"/>
    </source>
</evidence>
<proteinExistence type="predicted"/>
<dbReference type="AlphaFoldDB" id="A0A6J4TM05"/>
<dbReference type="Gene3D" id="3.30.70.270">
    <property type="match status" value="1"/>
</dbReference>
<dbReference type="EMBL" id="CADCWD010000024">
    <property type="protein sequence ID" value="CAA9526676.1"/>
    <property type="molecule type" value="Genomic_DNA"/>
</dbReference>
<keyword evidence="1" id="KW-1133">Transmembrane helix</keyword>
<name>A0A6J4TM05_9SPHN</name>
<dbReference type="Gene3D" id="3.20.20.450">
    <property type="entry name" value="EAL domain"/>
    <property type="match status" value="1"/>
</dbReference>
<dbReference type="PANTHER" id="PTHR44757">
    <property type="entry name" value="DIGUANYLATE CYCLASE DGCP"/>
    <property type="match status" value="1"/>
</dbReference>
<accession>A0A6J4TM05</accession>
<dbReference type="PANTHER" id="PTHR44757:SF2">
    <property type="entry name" value="BIOFILM ARCHITECTURE MAINTENANCE PROTEIN MBAA"/>
    <property type="match status" value="1"/>
</dbReference>
<gene>
    <name evidence="4" type="ORF">AVDCRST_MAG23-625</name>
</gene>
<organism evidence="4">
    <name type="scientific">uncultured Sphingosinicella sp</name>
    <dbReference type="NCBI Taxonomy" id="478748"/>
    <lineage>
        <taxon>Bacteria</taxon>
        <taxon>Pseudomonadati</taxon>
        <taxon>Pseudomonadota</taxon>
        <taxon>Alphaproteobacteria</taxon>
        <taxon>Sphingomonadales</taxon>
        <taxon>Sphingosinicellaceae</taxon>
        <taxon>Sphingosinicella</taxon>
        <taxon>environmental samples</taxon>
    </lineage>
</organism>
<dbReference type="PROSITE" id="PS50883">
    <property type="entry name" value="EAL"/>
    <property type="match status" value="1"/>
</dbReference>
<reference evidence="4" key="1">
    <citation type="submission" date="2020-02" db="EMBL/GenBank/DDBJ databases">
        <authorList>
            <person name="Meier V. D."/>
        </authorList>
    </citation>
    <scope>NUCLEOTIDE SEQUENCE</scope>
    <source>
        <strain evidence="4">AVDCRST_MAG23</strain>
    </source>
</reference>
<evidence type="ECO:0000256" key="1">
    <source>
        <dbReference type="SAM" id="Phobius"/>
    </source>
</evidence>
<keyword evidence="1" id="KW-0472">Membrane</keyword>
<dbReference type="NCBIfam" id="TIGR00254">
    <property type="entry name" value="GGDEF"/>
    <property type="match status" value="1"/>
</dbReference>
<keyword evidence="1" id="KW-0812">Transmembrane</keyword>
<dbReference type="SUPFAM" id="SSF55073">
    <property type="entry name" value="Nucleotide cyclase"/>
    <property type="match status" value="1"/>
</dbReference>
<sequence>MSHFEPFISVAALGDLSLIVLPVVCVISAAALARGLALRAHVDRKLAEMGERELELEKAALTDAVTGLKNRVAFSKELEALIERGGQGEFAVLFLDLDRFKEVNDTLGHKIGDGLLKGVATRLRELLPAEDVLARIGGDEFAAIVRVDPARRVDDLAIAIVEAVYEPFLIEGHVVHVGASVGIAKGMRRTSSAEELLRQADIAMYDAKFSKTDSFRIFDERMSNMIALRSSMRSELEKAIREDELSLKYQPVVDSHTGELSSAEALLRWPNSSQGEISPGDLIPLAEESGQILALGGWILDKALLAVRELKDVPVAVNVSPIQFRHHGFATIVGDKLLATGVAPELLRLEITEGVLISHMDAAKSTIRQLRQMGVVVVLDDFGTGYSSLSYLQNLDFDYMKIDKSFMKDLGRRQLATQIMRCVIELGHSLELKVVAGGIENDWQARLLQLLNCDYLQGYFLGAPMSLEDLHAFRANNNIHEKLNRAASQELPDLAVRVANG</sequence>
<feature type="transmembrane region" description="Helical" evidence="1">
    <location>
        <begin position="16"/>
        <end position="37"/>
    </location>
</feature>
<dbReference type="SMART" id="SM00052">
    <property type="entry name" value="EAL"/>
    <property type="match status" value="1"/>
</dbReference>
<feature type="domain" description="GGDEF" evidence="3">
    <location>
        <begin position="88"/>
        <end position="220"/>
    </location>
</feature>
<dbReference type="InterPro" id="IPR052155">
    <property type="entry name" value="Biofilm_reg_signaling"/>
</dbReference>
<dbReference type="SUPFAM" id="SSF141868">
    <property type="entry name" value="EAL domain-like"/>
    <property type="match status" value="1"/>
</dbReference>
<protein>
    <submittedName>
        <fullName evidence="4">Diguanylate cyclase/phosphodiesterase (GGDEF &amp; EAL domains) with PAS/PAC sensor(S)</fullName>
    </submittedName>
</protein>
<dbReference type="InterPro" id="IPR043128">
    <property type="entry name" value="Rev_trsase/Diguanyl_cyclase"/>
</dbReference>
<dbReference type="InterPro" id="IPR029787">
    <property type="entry name" value="Nucleotide_cyclase"/>
</dbReference>